<dbReference type="PANTHER" id="PTHR44846:SF17">
    <property type="entry name" value="GNTR-FAMILY TRANSCRIPTIONAL REGULATOR"/>
    <property type="match status" value="1"/>
</dbReference>
<keyword evidence="4" id="KW-1185">Reference proteome</keyword>
<dbReference type="Gene3D" id="3.40.1410.10">
    <property type="entry name" value="Chorismate lyase-like"/>
    <property type="match status" value="1"/>
</dbReference>
<name>A0ABP7RWF2_9ACTN</name>
<dbReference type="InterPro" id="IPR028978">
    <property type="entry name" value="Chorismate_lyase_/UTRA_dom_sf"/>
</dbReference>
<dbReference type="Proteomes" id="UP001500456">
    <property type="component" value="Unassembled WGS sequence"/>
</dbReference>
<comment type="caution">
    <text evidence="3">The sequence shown here is derived from an EMBL/GenBank/DDBJ whole genome shotgun (WGS) entry which is preliminary data.</text>
</comment>
<evidence type="ECO:0000256" key="1">
    <source>
        <dbReference type="SAM" id="MobiDB-lite"/>
    </source>
</evidence>
<proteinExistence type="predicted"/>
<dbReference type="Pfam" id="PF07702">
    <property type="entry name" value="UTRA"/>
    <property type="match status" value="1"/>
</dbReference>
<dbReference type="SUPFAM" id="SSF64288">
    <property type="entry name" value="Chorismate lyase-like"/>
    <property type="match status" value="1"/>
</dbReference>
<dbReference type="InterPro" id="IPR050679">
    <property type="entry name" value="Bact_HTH_transcr_reg"/>
</dbReference>
<gene>
    <name evidence="3" type="ORF">GCM10022232_47720</name>
</gene>
<evidence type="ECO:0000259" key="2">
    <source>
        <dbReference type="SMART" id="SM00866"/>
    </source>
</evidence>
<feature type="compositionally biased region" description="Basic and acidic residues" evidence="1">
    <location>
        <begin position="1"/>
        <end position="14"/>
    </location>
</feature>
<dbReference type="SMART" id="SM00866">
    <property type="entry name" value="UTRA"/>
    <property type="match status" value="1"/>
</dbReference>
<dbReference type="EMBL" id="BAAAZX010000013">
    <property type="protein sequence ID" value="GAA4003155.1"/>
    <property type="molecule type" value="Genomic_DNA"/>
</dbReference>
<feature type="region of interest" description="Disordered" evidence="1">
    <location>
        <begin position="1"/>
        <end position="32"/>
    </location>
</feature>
<sequence length="189" mass="21273">MVRDNRRHQWEKNRVHASWAERAGTGATERDTGSERANLVFHAQYREIAAPPDLAEAFGVPPATPLVERTYRTRHACESTPVSLTTSYLVRCMIAANPALLDHTNEPWPGGTQHQLHTVGIEVGRVEERVTARAPTPEERCELELAAGTPVILLRKTSYDIDERVVDICRVTLPGDRTELVFTTPLERW</sequence>
<evidence type="ECO:0000313" key="4">
    <source>
        <dbReference type="Proteomes" id="UP001500456"/>
    </source>
</evidence>
<feature type="domain" description="UbiC transcription regulator-associated" evidence="2">
    <location>
        <begin position="36"/>
        <end position="179"/>
    </location>
</feature>
<evidence type="ECO:0000313" key="3">
    <source>
        <dbReference type="EMBL" id="GAA4003155.1"/>
    </source>
</evidence>
<protein>
    <recommendedName>
        <fullName evidence="2">UbiC transcription regulator-associated domain-containing protein</fullName>
    </recommendedName>
</protein>
<reference evidence="4" key="1">
    <citation type="journal article" date="2019" name="Int. J. Syst. Evol. Microbiol.">
        <title>The Global Catalogue of Microorganisms (GCM) 10K type strain sequencing project: providing services to taxonomists for standard genome sequencing and annotation.</title>
        <authorList>
            <consortium name="The Broad Institute Genomics Platform"/>
            <consortium name="The Broad Institute Genome Sequencing Center for Infectious Disease"/>
            <person name="Wu L."/>
            <person name="Ma J."/>
        </authorList>
    </citation>
    <scope>NUCLEOTIDE SEQUENCE [LARGE SCALE GENOMIC DNA]</scope>
    <source>
        <strain evidence="4">JCM 16924</strain>
    </source>
</reference>
<dbReference type="PANTHER" id="PTHR44846">
    <property type="entry name" value="MANNOSYL-D-GLYCERATE TRANSPORT/METABOLISM SYSTEM REPRESSOR MNGR-RELATED"/>
    <property type="match status" value="1"/>
</dbReference>
<accession>A0ABP7RWF2</accession>
<dbReference type="InterPro" id="IPR011663">
    <property type="entry name" value="UTRA"/>
</dbReference>
<organism evidence="3 4">
    <name type="scientific">Streptomyces plumbiresistens</name>
    <dbReference type="NCBI Taxonomy" id="511811"/>
    <lineage>
        <taxon>Bacteria</taxon>
        <taxon>Bacillati</taxon>
        <taxon>Actinomycetota</taxon>
        <taxon>Actinomycetes</taxon>
        <taxon>Kitasatosporales</taxon>
        <taxon>Streptomycetaceae</taxon>
        <taxon>Streptomyces</taxon>
    </lineage>
</organism>